<reference evidence="11" key="1">
    <citation type="submission" date="2019-08" db="EMBL/GenBank/DDBJ databases">
        <authorList>
            <person name="Kucharzyk K."/>
            <person name="Murdoch R.W."/>
            <person name="Higgins S."/>
            <person name="Loffler F."/>
        </authorList>
    </citation>
    <scope>NUCLEOTIDE SEQUENCE</scope>
</reference>
<name>A0A645EUD7_9ZZZZ</name>
<dbReference type="SUPFAM" id="SSF161098">
    <property type="entry name" value="MetI-like"/>
    <property type="match status" value="1"/>
</dbReference>
<comment type="caution">
    <text evidence="11">The sequence shown here is derived from an EMBL/GenBank/DDBJ whole genome shotgun (WGS) entry which is preliminary data.</text>
</comment>
<feature type="transmembrane region" description="Helical" evidence="9">
    <location>
        <begin position="132"/>
        <end position="153"/>
    </location>
</feature>
<feature type="domain" description="ABC transmembrane type-1" evidence="10">
    <location>
        <begin position="54"/>
        <end position="256"/>
    </location>
</feature>
<dbReference type="GO" id="GO:0043190">
    <property type="term" value="C:ATP-binding cassette (ABC) transporter complex"/>
    <property type="evidence" value="ECO:0007669"/>
    <property type="project" value="InterPro"/>
</dbReference>
<evidence type="ECO:0000256" key="9">
    <source>
        <dbReference type="SAM" id="Phobius"/>
    </source>
</evidence>
<dbReference type="InterPro" id="IPR010065">
    <property type="entry name" value="AA_ABC_transptr_permease_3TM"/>
</dbReference>
<proteinExistence type="inferred from homology"/>
<protein>
    <submittedName>
        <fullName evidence="11">Glutamine transport system permease protein GlnP</fullName>
    </submittedName>
</protein>
<evidence type="ECO:0000256" key="4">
    <source>
        <dbReference type="ARBA" id="ARBA00022475"/>
    </source>
</evidence>
<dbReference type="CDD" id="cd06261">
    <property type="entry name" value="TM_PBP2"/>
    <property type="match status" value="1"/>
</dbReference>
<dbReference type="PANTHER" id="PTHR30614:SF20">
    <property type="entry name" value="GLUTAMINE TRANSPORT SYSTEM PERMEASE PROTEIN GLNP"/>
    <property type="match status" value="1"/>
</dbReference>
<keyword evidence="7 9" id="KW-1133">Transmembrane helix</keyword>
<keyword evidence="6" id="KW-0029">Amino-acid transport</keyword>
<feature type="transmembrane region" description="Helical" evidence="9">
    <location>
        <begin position="58"/>
        <end position="78"/>
    </location>
</feature>
<evidence type="ECO:0000256" key="8">
    <source>
        <dbReference type="ARBA" id="ARBA00023136"/>
    </source>
</evidence>
<evidence type="ECO:0000256" key="6">
    <source>
        <dbReference type="ARBA" id="ARBA00022970"/>
    </source>
</evidence>
<feature type="transmembrane region" description="Helical" evidence="9">
    <location>
        <begin position="85"/>
        <end position="112"/>
    </location>
</feature>
<keyword evidence="8 9" id="KW-0472">Membrane</keyword>
<evidence type="ECO:0000256" key="7">
    <source>
        <dbReference type="ARBA" id="ARBA00022989"/>
    </source>
</evidence>
<feature type="transmembrane region" description="Helical" evidence="9">
    <location>
        <begin position="235"/>
        <end position="257"/>
    </location>
</feature>
<dbReference type="AlphaFoldDB" id="A0A645EUD7"/>
<evidence type="ECO:0000256" key="5">
    <source>
        <dbReference type="ARBA" id="ARBA00022692"/>
    </source>
</evidence>
<dbReference type="InterPro" id="IPR043429">
    <property type="entry name" value="ArtM/GltK/GlnP/TcyL/YhdX-like"/>
</dbReference>
<dbReference type="PANTHER" id="PTHR30614">
    <property type="entry name" value="MEMBRANE COMPONENT OF AMINO ACID ABC TRANSPORTER"/>
    <property type="match status" value="1"/>
</dbReference>
<evidence type="ECO:0000313" key="11">
    <source>
        <dbReference type="EMBL" id="MPN04133.1"/>
    </source>
</evidence>
<sequence length="267" mass="30052">MTLSTGNTGKEKAEKTFFDKWWLLFISVIAIIAILILTKPDPFLNILKYVREGIWTTLYLTIVSFLLVLLFGLIIALARISKMKILSGIATVFVEVIRGIPLMVQLIFWYFAFPAVIQGLGTQFNIVALQTFKTNAVAMAVIGLTICYSAYMSEVYRAGIQSISKGQMEAARSLGMNYFQAMRYVVLPQAVRVILPPVGNEFITLLKDSSLVSVVAVADMTRKGREFMAANFDPFQTWIMIGLLYLVMTLLAGRLVAYLERRYKLEK</sequence>
<evidence type="ECO:0000256" key="3">
    <source>
        <dbReference type="ARBA" id="ARBA00022448"/>
    </source>
</evidence>
<evidence type="ECO:0000256" key="1">
    <source>
        <dbReference type="ARBA" id="ARBA00004651"/>
    </source>
</evidence>
<dbReference type="Pfam" id="PF00528">
    <property type="entry name" value="BPD_transp_1"/>
    <property type="match status" value="1"/>
</dbReference>
<keyword evidence="3" id="KW-0813">Transport</keyword>
<keyword evidence="5 9" id="KW-0812">Transmembrane</keyword>
<dbReference type="EMBL" id="VSSQ01050067">
    <property type="protein sequence ID" value="MPN04133.1"/>
    <property type="molecule type" value="Genomic_DNA"/>
</dbReference>
<comment type="similarity">
    <text evidence="2">Belongs to the binding-protein-dependent transport system permease family. HisMQ subfamily.</text>
</comment>
<dbReference type="InterPro" id="IPR000515">
    <property type="entry name" value="MetI-like"/>
</dbReference>
<comment type="subcellular location">
    <subcellularLocation>
        <location evidence="1">Cell membrane</location>
        <topology evidence="1">Multi-pass membrane protein</topology>
    </subcellularLocation>
</comment>
<dbReference type="Gene3D" id="1.10.3720.10">
    <property type="entry name" value="MetI-like"/>
    <property type="match status" value="1"/>
</dbReference>
<dbReference type="PROSITE" id="PS50928">
    <property type="entry name" value="ABC_TM1"/>
    <property type="match status" value="1"/>
</dbReference>
<evidence type="ECO:0000256" key="2">
    <source>
        <dbReference type="ARBA" id="ARBA00010072"/>
    </source>
</evidence>
<dbReference type="InterPro" id="IPR035906">
    <property type="entry name" value="MetI-like_sf"/>
</dbReference>
<dbReference type="GO" id="GO:0006865">
    <property type="term" value="P:amino acid transport"/>
    <property type="evidence" value="ECO:0007669"/>
    <property type="project" value="UniProtKB-KW"/>
</dbReference>
<organism evidence="11">
    <name type="scientific">bioreactor metagenome</name>
    <dbReference type="NCBI Taxonomy" id="1076179"/>
    <lineage>
        <taxon>unclassified sequences</taxon>
        <taxon>metagenomes</taxon>
        <taxon>ecological metagenomes</taxon>
    </lineage>
</organism>
<dbReference type="NCBIfam" id="TIGR01726">
    <property type="entry name" value="HEQRo_perm_3TM"/>
    <property type="match status" value="1"/>
</dbReference>
<gene>
    <name evidence="11" type="primary">glnP_25</name>
    <name evidence="11" type="ORF">SDC9_151369</name>
</gene>
<feature type="transmembrane region" description="Helical" evidence="9">
    <location>
        <begin position="21"/>
        <end position="38"/>
    </location>
</feature>
<evidence type="ECO:0000259" key="10">
    <source>
        <dbReference type="PROSITE" id="PS50928"/>
    </source>
</evidence>
<accession>A0A645EUD7</accession>
<dbReference type="FunFam" id="1.10.3720.10:FF:000033">
    <property type="entry name" value="Polar amino acid ABC transporter permease"/>
    <property type="match status" value="1"/>
</dbReference>
<keyword evidence="4" id="KW-1003">Cell membrane</keyword>
<dbReference type="GO" id="GO:0022857">
    <property type="term" value="F:transmembrane transporter activity"/>
    <property type="evidence" value="ECO:0007669"/>
    <property type="project" value="InterPro"/>
</dbReference>